<accession>A0A3N2PXP8</accession>
<feature type="region of interest" description="Disordered" evidence="1">
    <location>
        <begin position="285"/>
        <end position="412"/>
    </location>
</feature>
<dbReference type="Proteomes" id="UP000272025">
    <property type="component" value="Unassembled WGS sequence"/>
</dbReference>
<feature type="region of interest" description="Disordered" evidence="1">
    <location>
        <begin position="564"/>
        <end position="607"/>
    </location>
</feature>
<dbReference type="EMBL" id="ML119054">
    <property type="protein sequence ID" value="ROT39309.1"/>
    <property type="molecule type" value="Genomic_DNA"/>
</dbReference>
<feature type="compositionally biased region" description="Low complexity" evidence="1">
    <location>
        <begin position="298"/>
        <end position="311"/>
    </location>
</feature>
<feature type="compositionally biased region" description="Acidic residues" evidence="1">
    <location>
        <begin position="19"/>
        <end position="29"/>
    </location>
</feature>
<keyword evidence="3" id="KW-1185">Reference proteome</keyword>
<feature type="compositionally biased region" description="Pro residues" evidence="1">
    <location>
        <begin position="286"/>
        <end position="297"/>
    </location>
</feature>
<feature type="compositionally biased region" description="Low complexity" evidence="1">
    <location>
        <begin position="337"/>
        <end position="382"/>
    </location>
</feature>
<evidence type="ECO:0000256" key="1">
    <source>
        <dbReference type="SAM" id="MobiDB-lite"/>
    </source>
</evidence>
<organism evidence="2 3">
    <name type="scientific">Sodiomyces alkalinus (strain CBS 110278 / VKM F-3762 / F11)</name>
    <name type="common">Alkaliphilic filamentous fungus</name>
    <dbReference type="NCBI Taxonomy" id="1314773"/>
    <lineage>
        <taxon>Eukaryota</taxon>
        <taxon>Fungi</taxon>
        <taxon>Dikarya</taxon>
        <taxon>Ascomycota</taxon>
        <taxon>Pezizomycotina</taxon>
        <taxon>Sordariomycetes</taxon>
        <taxon>Hypocreomycetidae</taxon>
        <taxon>Glomerellales</taxon>
        <taxon>Plectosphaerellaceae</taxon>
        <taxon>Sodiomyces</taxon>
    </lineage>
</organism>
<dbReference type="AlphaFoldDB" id="A0A3N2PXP8"/>
<dbReference type="GeneID" id="39581960"/>
<feature type="region of interest" description="Disordered" evidence="1">
    <location>
        <begin position="1"/>
        <end position="50"/>
    </location>
</feature>
<feature type="compositionally biased region" description="Basic and acidic residues" evidence="1">
    <location>
        <begin position="582"/>
        <end position="594"/>
    </location>
</feature>
<sequence>MTRLGPLTAQALGRSPYDDVVEGLGEEDPREPVQQYDSRGRPVNPETKRRNREMIRAHNEVMQVIGVAEPDMGPSTAHFDSVHRHEAFEDNMGQRLLRLGRILEVGSLWGVNGLRARILIYKRYADISFFDLFRYERSRASARNLLLAGLPMFLAGHAWKTFTRVRFRSRGPRRPWLNSIFAYVRVHLQLYVAMQRLDIIPASEWLPHWSYFVIGSPSSPVPAPAPPKDLGMSSLLGYAGAWCLNATPFLAFVLWGRVWRRTTTTLWQALYAQLPNTVHNRRMLPPMAPPMFPPMPAAPTVTVTAETQPEPQEAPSRQPVDLPPQTRPELLRDISEQGQQQAQQAPDSSASASASASASPSVGVGVGVDTPATPAAPTTPTSTPTPTPRRPSVFSSRGGEDYSTEDEEEGGISATLISFDVEATESSDAPPGLWSAELRPSAGPDGTGPAMMMMAMMPTYIDTMLTRLPACLATDVFTVIASYVLLAPYEAVALRLVARMYRQRMGLPASDIYEPNVFDGLSWRLVTNFVGVEFLHLVVAGEVWAFVSMLAQALHATEDEWKEMEAAHAAQLQQQQQQEQPRQGEQEQEQQQREEEQEEMEQQDIGMRVQIDLQERIDLQEQMEMQQMQEEIDERERIHMQGQMELQRQIEQLERELELEPGQSLQEEGVHPNTQ</sequence>
<evidence type="ECO:0000313" key="3">
    <source>
        <dbReference type="Proteomes" id="UP000272025"/>
    </source>
</evidence>
<gene>
    <name evidence="2" type="ORF">SODALDRAFT_350476</name>
</gene>
<feature type="compositionally biased region" description="Low complexity" evidence="1">
    <location>
        <begin position="571"/>
        <end position="581"/>
    </location>
</feature>
<proteinExistence type="predicted"/>
<reference evidence="2 3" key="1">
    <citation type="journal article" date="2018" name="Mol. Ecol.">
        <title>The obligate alkalophilic soda-lake fungus Sodiomyces alkalinus has shifted to a protein diet.</title>
        <authorList>
            <person name="Grum-Grzhimaylo A.A."/>
            <person name="Falkoski D.L."/>
            <person name="van den Heuvel J."/>
            <person name="Valero-Jimenez C.A."/>
            <person name="Min B."/>
            <person name="Choi I.G."/>
            <person name="Lipzen A."/>
            <person name="Daum C.G."/>
            <person name="Aanen D.K."/>
            <person name="Tsang A."/>
            <person name="Henrissat B."/>
            <person name="Bilanenko E.N."/>
            <person name="de Vries R.P."/>
            <person name="van Kan J.A.L."/>
            <person name="Grigoriev I.V."/>
            <person name="Debets A.J.M."/>
        </authorList>
    </citation>
    <scope>NUCLEOTIDE SEQUENCE [LARGE SCALE GENOMIC DNA]</scope>
    <source>
        <strain evidence="2 3">F11</strain>
    </source>
</reference>
<dbReference type="RefSeq" id="XP_028467115.1">
    <property type="nucleotide sequence ID" value="XM_028613482.1"/>
</dbReference>
<dbReference type="OrthoDB" id="5383784at2759"/>
<name>A0A3N2PXP8_SODAK</name>
<feature type="region of interest" description="Disordered" evidence="1">
    <location>
        <begin position="653"/>
        <end position="675"/>
    </location>
</feature>
<evidence type="ECO:0000313" key="2">
    <source>
        <dbReference type="EMBL" id="ROT39309.1"/>
    </source>
</evidence>
<protein>
    <submittedName>
        <fullName evidence="2">Uncharacterized protein</fullName>
    </submittedName>
</protein>